<protein>
    <submittedName>
        <fullName evidence="2">Uncharacterized protein</fullName>
    </submittedName>
</protein>
<keyword evidence="1" id="KW-0472">Membrane</keyword>
<evidence type="ECO:0000313" key="3">
    <source>
        <dbReference type="Proteomes" id="UP000014854"/>
    </source>
</evidence>
<sequence>MSVIGLHDLGLFIFVELMLNLIYTFKRSSDSYQVKYNKEKILCSTTLLPTPETLSSR</sequence>
<dbReference type="PATRIC" id="fig|1336752.4.peg.3604"/>
<dbReference type="Proteomes" id="UP000014854">
    <property type="component" value="Unassembled WGS sequence"/>
</dbReference>
<feature type="transmembrane region" description="Helical" evidence="1">
    <location>
        <begin position="6"/>
        <end position="25"/>
    </location>
</feature>
<comment type="caution">
    <text evidence="2">The sequence shown here is derived from an EMBL/GenBank/DDBJ whole genome shotgun (WGS) entry which is preliminary data.</text>
</comment>
<keyword evidence="1" id="KW-1133">Transmembrane helix</keyword>
<keyword evidence="1" id="KW-0812">Transmembrane</keyword>
<name>S7JFF5_VIBFL</name>
<organism evidence="2 3">
    <name type="scientific">Vibrio fluvialis PG41</name>
    <dbReference type="NCBI Taxonomy" id="1336752"/>
    <lineage>
        <taxon>Bacteria</taxon>
        <taxon>Pseudomonadati</taxon>
        <taxon>Pseudomonadota</taxon>
        <taxon>Gammaproteobacteria</taxon>
        <taxon>Vibrionales</taxon>
        <taxon>Vibrionaceae</taxon>
        <taxon>Vibrio</taxon>
    </lineage>
</organism>
<evidence type="ECO:0000256" key="1">
    <source>
        <dbReference type="SAM" id="Phobius"/>
    </source>
</evidence>
<evidence type="ECO:0000313" key="2">
    <source>
        <dbReference type="EMBL" id="EPP20940.1"/>
    </source>
</evidence>
<reference evidence="2 3" key="1">
    <citation type="journal article" date="2013" name="Gut Pathog.">
        <title>Evidence of a new metabolic capacity in an emerging diarrheal pathogen: lessons from the draft genomes of Vibrio fluvialis strains PG41 and I21563.</title>
        <authorList>
            <person name="Khatri I."/>
            <person name="Mahajan S."/>
            <person name="Dureja C."/>
            <person name="Subramanian S."/>
            <person name="Raychaudhuri S."/>
        </authorList>
    </citation>
    <scope>NUCLEOTIDE SEQUENCE [LARGE SCALE GENOMIC DNA]</scope>
    <source>
        <strain evidence="2 3">PG41</strain>
    </source>
</reference>
<dbReference type="AlphaFoldDB" id="S7JFF5"/>
<proteinExistence type="predicted"/>
<accession>S7JFF5</accession>
<gene>
    <name evidence="2" type="ORF">L910_1754</name>
</gene>
<dbReference type="EMBL" id="ASXS01000016">
    <property type="protein sequence ID" value="EPP20940.1"/>
    <property type="molecule type" value="Genomic_DNA"/>
</dbReference>